<dbReference type="SUPFAM" id="SSF47616">
    <property type="entry name" value="GST C-terminal domain-like"/>
    <property type="match status" value="1"/>
</dbReference>
<dbReference type="Proteomes" id="UP001557484">
    <property type="component" value="Unassembled WGS sequence"/>
</dbReference>
<reference evidence="3 4" key="1">
    <citation type="journal article" date="2011" name="Int. J. Syst. Evol. Microbiol.">
        <title>Zhongshania antarctica gen. nov., sp. nov. and Zhongshania guokunii sp. nov., gammaproteobacteria respectively isolated from coastal attached (fast) ice and surface seawater of the Antarctic.</title>
        <authorList>
            <person name="Li H.J."/>
            <person name="Zhang X.Y."/>
            <person name="Chen C.X."/>
            <person name="Zhang Y.J."/>
            <person name="Gao Z.M."/>
            <person name="Yu Y."/>
            <person name="Chen X.L."/>
            <person name="Chen B."/>
            <person name="Zhang Y.Z."/>
        </authorList>
    </citation>
    <scope>NUCLEOTIDE SEQUENCE [LARGE SCALE GENOMIC DNA]</scope>
    <source>
        <strain evidence="3 4">R06B22</strain>
    </source>
</reference>
<dbReference type="Gene3D" id="3.40.30.110">
    <property type="match status" value="2"/>
</dbReference>
<name>A0ABV3TVH8_9GAMM</name>
<sequence>MSKVLILHHYEMSPFSEKVRAMFGYCNLEWQSVLTSAMPPRPLLLPLAGGYRRIPVAQIGADIFCDTRIISAEVATLTQRPKFAMPSLSADEQAYIEYLDSDIFSAAFSAISPLTLMSSLLRRMSPLKVFALIRDRLSMAKGGNLRRPSAKKALMIIRKHMQDLDQRVSNAQYLQGDSPTLADFSAFHSLWFYFAMTRTKPPSELSNFAAWYARIADFGHGKRQEISPESALDIAKKALPRAIPDSMREDENVGRRVQISPSDYGLVAVEGVLVGADSERLILAKTSEDLGEVNVHFPRHGYTLNVV</sequence>
<keyword evidence="4" id="KW-1185">Reference proteome</keyword>
<accession>A0ABV3TVH8</accession>
<dbReference type="EMBL" id="JBFRYB010000001">
    <property type="protein sequence ID" value="MEX1665626.1"/>
    <property type="molecule type" value="Genomic_DNA"/>
</dbReference>
<proteinExistence type="predicted"/>
<feature type="domain" description="Glutathione S-transferase C-terminal" evidence="1">
    <location>
        <begin position="146"/>
        <end position="216"/>
    </location>
</feature>
<evidence type="ECO:0000313" key="4">
    <source>
        <dbReference type="Proteomes" id="UP001557484"/>
    </source>
</evidence>
<dbReference type="Pfam" id="PF00043">
    <property type="entry name" value="GST_C"/>
    <property type="match status" value="1"/>
</dbReference>
<protein>
    <submittedName>
        <fullName evidence="3">Glutathione S-transferase family protein</fullName>
    </submittedName>
</protein>
<feature type="domain" description="GST N-terminal" evidence="2">
    <location>
        <begin position="7"/>
        <end position="73"/>
    </location>
</feature>
<gene>
    <name evidence="3" type="ORF">AB4875_08990</name>
</gene>
<dbReference type="InterPro" id="IPR036249">
    <property type="entry name" value="Thioredoxin-like_sf"/>
</dbReference>
<evidence type="ECO:0000259" key="1">
    <source>
        <dbReference type="Pfam" id="PF00043"/>
    </source>
</evidence>
<dbReference type="InterPro" id="IPR036282">
    <property type="entry name" value="Glutathione-S-Trfase_C_sf"/>
</dbReference>
<organism evidence="3 4">
    <name type="scientific">Zhongshania arctica</name>
    <dbReference type="NCBI Taxonomy" id="3238302"/>
    <lineage>
        <taxon>Bacteria</taxon>
        <taxon>Pseudomonadati</taxon>
        <taxon>Pseudomonadota</taxon>
        <taxon>Gammaproteobacteria</taxon>
        <taxon>Cellvibrionales</taxon>
        <taxon>Spongiibacteraceae</taxon>
        <taxon>Zhongshania</taxon>
    </lineage>
</organism>
<dbReference type="InterPro" id="IPR004045">
    <property type="entry name" value="Glutathione_S-Trfase_N"/>
</dbReference>
<dbReference type="RefSeq" id="WP_368375727.1">
    <property type="nucleotide sequence ID" value="NZ_JBFRYB010000001.1"/>
</dbReference>
<comment type="caution">
    <text evidence="3">The sequence shown here is derived from an EMBL/GenBank/DDBJ whole genome shotgun (WGS) entry which is preliminary data.</text>
</comment>
<evidence type="ECO:0000259" key="2">
    <source>
        <dbReference type="Pfam" id="PF13417"/>
    </source>
</evidence>
<dbReference type="InterPro" id="IPR004046">
    <property type="entry name" value="GST_C"/>
</dbReference>
<evidence type="ECO:0000313" key="3">
    <source>
        <dbReference type="EMBL" id="MEX1665626.1"/>
    </source>
</evidence>
<dbReference type="Pfam" id="PF13417">
    <property type="entry name" value="GST_N_3"/>
    <property type="match status" value="1"/>
</dbReference>
<dbReference type="SUPFAM" id="SSF52833">
    <property type="entry name" value="Thioredoxin-like"/>
    <property type="match status" value="1"/>
</dbReference>
<dbReference type="CDD" id="cd00570">
    <property type="entry name" value="GST_N_family"/>
    <property type="match status" value="1"/>
</dbReference>